<sequence>MSASLLVLLASTALADCNTDGASWSDIGDDDAITKAISDLCSHMAGDYEIGSRVEYCANVKKNRINARIDISQQPENGTMAVPLYKEVCEDLLGQAGCHASPPFLARQHN</sequence>
<reference evidence="2" key="1">
    <citation type="submission" date="2023-06" db="EMBL/GenBank/DDBJ databases">
        <authorList>
            <person name="Noh H."/>
        </authorList>
    </citation>
    <scope>NUCLEOTIDE SEQUENCE</scope>
    <source>
        <strain evidence="2">DUCC20226</strain>
    </source>
</reference>
<proteinExistence type="predicted"/>
<name>A0AAD9SM98_PHOAM</name>
<keyword evidence="3" id="KW-1185">Reference proteome</keyword>
<feature type="chain" id="PRO_5042020938" evidence="1">
    <location>
        <begin position="16"/>
        <end position="110"/>
    </location>
</feature>
<comment type="caution">
    <text evidence="2">The sequence shown here is derived from an EMBL/GenBank/DDBJ whole genome shotgun (WGS) entry which is preliminary data.</text>
</comment>
<accession>A0AAD9SM98</accession>
<evidence type="ECO:0000256" key="1">
    <source>
        <dbReference type="SAM" id="SignalP"/>
    </source>
</evidence>
<protein>
    <submittedName>
        <fullName evidence="2">Uncharacterized protein</fullName>
    </submittedName>
</protein>
<feature type="signal peptide" evidence="1">
    <location>
        <begin position="1"/>
        <end position="15"/>
    </location>
</feature>
<evidence type="ECO:0000313" key="2">
    <source>
        <dbReference type="EMBL" id="KAK2611773.1"/>
    </source>
</evidence>
<dbReference type="EMBL" id="JAUJFL010000002">
    <property type="protein sequence ID" value="KAK2611773.1"/>
    <property type="molecule type" value="Genomic_DNA"/>
</dbReference>
<organism evidence="2 3">
    <name type="scientific">Phomopsis amygdali</name>
    <name type="common">Fusicoccum amygdali</name>
    <dbReference type="NCBI Taxonomy" id="1214568"/>
    <lineage>
        <taxon>Eukaryota</taxon>
        <taxon>Fungi</taxon>
        <taxon>Dikarya</taxon>
        <taxon>Ascomycota</taxon>
        <taxon>Pezizomycotina</taxon>
        <taxon>Sordariomycetes</taxon>
        <taxon>Sordariomycetidae</taxon>
        <taxon>Diaporthales</taxon>
        <taxon>Diaporthaceae</taxon>
        <taxon>Diaporthe</taxon>
    </lineage>
</organism>
<dbReference type="Proteomes" id="UP001265746">
    <property type="component" value="Unassembled WGS sequence"/>
</dbReference>
<keyword evidence="1" id="KW-0732">Signal</keyword>
<gene>
    <name evidence="2" type="ORF">N8I77_005097</name>
</gene>
<dbReference type="AlphaFoldDB" id="A0AAD9SM98"/>
<evidence type="ECO:0000313" key="3">
    <source>
        <dbReference type="Proteomes" id="UP001265746"/>
    </source>
</evidence>